<organism evidence="1 2">
    <name type="scientific">Salvia divinorum</name>
    <name type="common">Maria pastora</name>
    <name type="synonym">Diviner's sage</name>
    <dbReference type="NCBI Taxonomy" id="28513"/>
    <lineage>
        <taxon>Eukaryota</taxon>
        <taxon>Viridiplantae</taxon>
        <taxon>Streptophyta</taxon>
        <taxon>Embryophyta</taxon>
        <taxon>Tracheophyta</taxon>
        <taxon>Spermatophyta</taxon>
        <taxon>Magnoliopsida</taxon>
        <taxon>eudicotyledons</taxon>
        <taxon>Gunneridae</taxon>
        <taxon>Pentapetalae</taxon>
        <taxon>asterids</taxon>
        <taxon>lamiids</taxon>
        <taxon>Lamiales</taxon>
        <taxon>Lamiaceae</taxon>
        <taxon>Nepetoideae</taxon>
        <taxon>Mentheae</taxon>
        <taxon>Salviinae</taxon>
        <taxon>Salvia</taxon>
        <taxon>Salvia subgen. Calosphace</taxon>
    </lineage>
</organism>
<evidence type="ECO:0000313" key="1">
    <source>
        <dbReference type="EMBL" id="KAL1537651.1"/>
    </source>
</evidence>
<reference evidence="1 2" key="1">
    <citation type="submission" date="2024-06" db="EMBL/GenBank/DDBJ databases">
        <title>A chromosome level genome sequence of Diviner's sage (Salvia divinorum).</title>
        <authorList>
            <person name="Ford S.A."/>
            <person name="Ro D.-K."/>
            <person name="Ness R.W."/>
            <person name="Phillips M.A."/>
        </authorList>
    </citation>
    <scope>NUCLEOTIDE SEQUENCE [LARGE SCALE GENOMIC DNA]</scope>
    <source>
        <strain evidence="1">SAF-2024a</strain>
        <tissue evidence="1">Leaf</tissue>
    </source>
</reference>
<dbReference type="Proteomes" id="UP001567538">
    <property type="component" value="Unassembled WGS sequence"/>
</dbReference>
<accession>A0ABD1G0M4</accession>
<keyword evidence="2" id="KW-1185">Reference proteome</keyword>
<proteinExistence type="predicted"/>
<protein>
    <submittedName>
        <fullName evidence="1">L-2-hydroxyglutarate dehydrogenase, mitochondrial-like</fullName>
    </submittedName>
</protein>
<comment type="caution">
    <text evidence="1">The sequence shown here is derived from an EMBL/GenBank/DDBJ whole genome shotgun (WGS) entry which is preliminary data.</text>
</comment>
<sequence>MSRGVENRVEDLRMMDGQEAMRVEPDLYCTKPCYCLFLGSLIVIRCCSRYWYRARLLLPPYVGDRIGELLRDELTISARYRRRSAIAVN</sequence>
<evidence type="ECO:0000313" key="2">
    <source>
        <dbReference type="Proteomes" id="UP001567538"/>
    </source>
</evidence>
<name>A0ABD1G0M4_SALDI</name>
<dbReference type="AlphaFoldDB" id="A0ABD1G0M4"/>
<dbReference type="EMBL" id="JBEAFC010000011">
    <property type="protein sequence ID" value="KAL1537651.1"/>
    <property type="molecule type" value="Genomic_DNA"/>
</dbReference>
<gene>
    <name evidence="1" type="ORF">AAHA92_30140</name>
</gene>